<dbReference type="PANTHER" id="PTHR43146">
    <property type="entry name" value="CANCER-RELATED NUCLEOSIDE-TRIPHOSPHATASE"/>
    <property type="match status" value="1"/>
</dbReference>
<name>A0ABS1T8L5_9CLOT</name>
<dbReference type="EMBL" id="JAESWC010000002">
    <property type="protein sequence ID" value="MBL4935686.1"/>
    <property type="molecule type" value="Genomic_DNA"/>
</dbReference>
<keyword evidence="1" id="KW-0547">Nucleotide-binding</keyword>
<accession>A0ABS1T8L5</accession>
<dbReference type="InterPro" id="IPR004948">
    <property type="entry name" value="Nuc-triphosphatase_THEP1"/>
</dbReference>
<proteinExistence type="predicted"/>
<dbReference type="InterPro" id="IPR027417">
    <property type="entry name" value="P-loop_NTPase"/>
</dbReference>
<gene>
    <name evidence="4" type="ORF">JK636_07930</name>
</gene>
<dbReference type="Gene3D" id="3.40.50.300">
    <property type="entry name" value="P-loop containing nucleotide triphosphate hydrolases"/>
    <property type="match status" value="1"/>
</dbReference>
<keyword evidence="3" id="KW-0067">ATP-binding</keyword>
<comment type="caution">
    <text evidence="4">The sequence shown here is derived from an EMBL/GenBank/DDBJ whole genome shotgun (WGS) entry which is preliminary data.</text>
</comment>
<keyword evidence="2" id="KW-0378">Hydrolase</keyword>
<evidence type="ECO:0000313" key="4">
    <source>
        <dbReference type="EMBL" id="MBL4935686.1"/>
    </source>
</evidence>
<dbReference type="PANTHER" id="PTHR43146:SF1">
    <property type="entry name" value="CANCER-RELATED NUCLEOSIDE-TRIPHOSPHATASE"/>
    <property type="match status" value="1"/>
</dbReference>
<evidence type="ECO:0008006" key="6">
    <source>
        <dbReference type="Google" id="ProtNLM"/>
    </source>
</evidence>
<reference evidence="4 5" key="1">
    <citation type="submission" date="2021-01" db="EMBL/GenBank/DDBJ databases">
        <title>Genome public.</title>
        <authorList>
            <person name="Liu C."/>
            <person name="Sun Q."/>
        </authorList>
    </citation>
    <scope>NUCLEOTIDE SEQUENCE [LARGE SCALE GENOMIC DNA]</scope>
    <source>
        <strain evidence="4 5">YIM B02515</strain>
    </source>
</reference>
<sequence>MNNILIIGERRSSKSSELLSEVRALLNCSIGGYWVDITRDSENKDIRIFDLTSLYEEDRNNVFFRKDDSTGFSKLNIEMFNTKGVEILTKSFNYSDVIIMNEIGFLESKATAFTSEVKKILDSKKVVIAALKDVPCLYIDTIKSREDIYIFKVNDNNKDSIRQEIIKLLRLWLVKLK</sequence>
<dbReference type="Pfam" id="PF03266">
    <property type="entry name" value="NTPase_1"/>
    <property type="match status" value="1"/>
</dbReference>
<protein>
    <recommendedName>
        <fullName evidence="6">NTPase</fullName>
    </recommendedName>
</protein>
<evidence type="ECO:0000256" key="1">
    <source>
        <dbReference type="ARBA" id="ARBA00022741"/>
    </source>
</evidence>
<evidence type="ECO:0000256" key="2">
    <source>
        <dbReference type="ARBA" id="ARBA00022801"/>
    </source>
</evidence>
<dbReference type="Proteomes" id="UP000632377">
    <property type="component" value="Unassembled WGS sequence"/>
</dbReference>
<organism evidence="4 5">
    <name type="scientific">Clostridium rhizosphaerae</name>
    <dbReference type="NCBI Taxonomy" id="2803861"/>
    <lineage>
        <taxon>Bacteria</taxon>
        <taxon>Bacillati</taxon>
        <taxon>Bacillota</taxon>
        <taxon>Clostridia</taxon>
        <taxon>Eubacteriales</taxon>
        <taxon>Clostridiaceae</taxon>
        <taxon>Clostridium</taxon>
    </lineage>
</organism>
<dbReference type="RefSeq" id="WP_202748279.1">
    <property type="nucleotide sequence ID" value="NZ_JAESWC010000002.1"/>
</dbReference>
<keyword evidence="5" id="KW-1185">Reference proteome</keyword>
<evidence type="ECO:0000256" key="3">
    <source>
        <dbReference type="ARBA" id="ARBA00022840"/>
    </source>
</evidence>
<evidence type="ECO:0000313" key="5">
    <source>
        <dbReference type="Proteomes" id="UP000632377"/>
    </source>
</evidence>